<evidence type="ECO:0000313" key="8">
    <source>
        <dbReference type="Proteomes" id="UP000002772"/>
    </source>
</evidence>
<name>F8NC59_9BACT</name>
<evidence type="ECO:0000256" key="2">
    <source>
        <dbReference type="ARBA" id="ARBA00022692"/>
    </source>
</evidence>
<dbReference type="STRING" id="688246.Premu_2676"/>
<reference evidence="8" key="1">
    <citation type="journal article" date="2011" name="Stand. Genomic Sci.">
        <title>Non-contiguous finished genome sequence of the opportunistic oral pathogen Prevotella multisaccharivorax type strain (PPPA20).</title>
        <authorList>
            <person name="Pati A."/>
            <person name="Gronow S."/>
            <person name="Lu M."/>
            <person name="Lapidus A."/>
            <person name="Nolan M."/>
            <person name="Lucas S."/>
            <person name="Hammon N."/>
            <person name="Deshpande S."/>
            <person name="Cheng J.F."/>
            <person name="Tapia R."/>
            <person name="Han C."/>
            <person name="Goodwin L."/>
            <person name="Pitluck S."/>
            <person name="Liolios K."/>
            <person name="Pagani I."/>
            <person name="Mavromatis K."/>
            <person name="Mikhailova N."/>
            <person name="Huntemann M."/>
            <person name="Chen A."/>
            <person name="Palaniappan K."/>
            <person name="Land M."/>
            <person name="Hauser L."/>
            <person name="Detter J.C."/>
            <person name="Brambilla E.M."/>
            <person name="Rohde M."/>
            <person name="Goker M."/>
            <person name="Woyke T."/>
            <person name="Bristow J."/>
            <person name="Eisen J.A."/>
            <person name="Markowitz V."/>
            <person name="Hugenholtz P."/>
            <person name="Kyrpides N.C."/>
            <person name="Klenk H.P."/>
            <person name="Ivanova N."/>
        </authorList>
    </citation>
    <scope>NUCLEOTIDE SEQUENCE [LARGE SCALE GENOMIC DNA]</scope>
    <source>
        <strain evidence="8">DSM 17128</strain>
    </source>
</reference>
<dbReference type="Proteomes" id="UP000002772">
    <property type="component" value="Unassembled WGS sequence"/>
</dbReference>
<dbReference type="HOGENOM" id="CLU_002997_0_0_10"/>
<feature type="domain" description="Translocation and assembly module TamB C-terminal" evidence="6">
    <location>
        <begin position="1118"/>
        <end position="1496"/>
    </location>
</feature>
<sequence length="1560" mass="171471">MAEEKHTPVTIKARKVFKYAGIVIAVPVGLFVVLSLLFYFPPFQNWAVSKAAEVASEKMGMQISVGRVRLAFPLNLALEDVRAFEPNDSLRGKTDTVALVKRTVADVQLLPLFKNQVMVDELSMHDMKVNTTHFISDVRISGKVGELNIKAHGIDLSKEHVHVNHALLRDANLLVELSDTAKKDTAKSKNYWKINFDDLHIHSTSFALHTPGDTINVALRMEKGKANGVHLDLFKSLYVVRQLDWRGGWLAYDRRPTPVMTSGFDPNHIALSSLQLHADSFCFCAPTLKLNIVSAAFQEKSGLQIAGLQGSFRMDSNSIALPQLRLKTPSSDLLLAFRMDMDAFSTDLPADSMGAFSAVFHGSIGRDDLLALASSSLPETVAAKWPRVPLVVNGKVSGNPHRLHINNVYLALPGTLRVNADGFLANVTDLRSLRADIDVNAHTGNLAIVKAMLPHSVTANVNIPQGISLKGHVKYDNEKIASRFTASQGGGTIGGNVALDMKRMAYRADLKARRMPIAHFLRHQPIHPFTGTVTAQGSGTDLFSSHTMLHAKANIKAFGYDKYNLDNIKLTAQLINGHLIANADCNNRALKGQLGIDALLAALHIGKNRTSAATLTADLTHVDLHALHLIDEPITLSVCGQVDIATDLNKYYKAQGILSDITVSNGKKQLRPNDVVLDMLTDYDTTRAVVDCNDFHLNLHASGGYERLTRAVTPFMNELQRQMKEKYIDQTRLRHRLPQLQLQLQTGEDNFVAQVLHHYGIDFHSIDMDITSSPTGGLNGTAQAYGLVVDSMALDTARLLLSSAQKDMTYSLEAHNGEKSSLPFHAFLDGAITEHGTWVKPRIYDAKGRLGVSLSLMAEMEPHGISMHIFGDKPILGYKEFAVNDSNYVFLSDDRRVSADMKLTADDGTGLQIFSDDSNTGALQDITASLHKLDIGRILAVIPYAPDITGVLDGDFHLTQTKEDITVSSSVNVEKMTYNGSVLGNVGSEFTYIPRPGGGHYVDGIITKDGENLGSLEGTYYSVGKGVLDATLDMTRMPLDFINGFVPDGLFGFKGYAEGSLTLKGSASQPNINGELFLDSCYLFSEPYGMEVRFADDPVAIKDSHIVLENFEVFAHNSSPLNISGTIDFADLSRMMVNVRMRAHNYLLIDSKETARSEAYGKAYVNFNGTAQGLIDNLRVRGVVDVLGTTDVKYNLKDSPLNTDDQLKDLVEFTNFTDTTADIINQPPLTGLNVDLSLNIDEGAHMDCYLNASKTNYVDVIGGGELRMQYNNVDGVLLRGRYTINSGEMKYELPVIPLKTFTIAEGSYIQFTGDPMNPRLSITATETTKSTVGTTSGNGRVVDFTCGVKVSKTLQDMGLEFTIDAPEDMTIHDQLQSMTAEERGKQAVAMLTTGMYLAEGNTTGFSMNSALSTFLNSQINQISGKALRTLDIGFGVDNNITSTGQLQTDYSFKFARRFWNNRLKLSIGGKLSSGPEAAMKNETFFDNVSVEYRVSPVSNMYLNLFYIRDSYDWLEGNVSRFGGGFLWRKKMNSLGDLFRFRESKDLEPDTLKRKEGGAKE</sequence>
<keyword evidence="4 5" id="KW-0472">Membrane</keyword>
<keyword evidence="8" id="KW-1185">Reference proteome</keyword>
<evidence type="ECO:0000256" key="5">
    <source>
        <dbReference type="SAM" id="Phobius"/>
    </source>
</evidence>
<dbReference type="EMBL" id="GL945017">
    <property type="protein sequence ID" value="EGN58030.1"/>
    <property type="molecule type" value="Genomic_DNA"/>
</dbReference>
<evidence type="ECO:0000259" key="6">
    <source>
        <dbReference type="Pfam" id="PF04357"/>
    </source>
</evidence>
<keyword evidence="3 5" id="KW-1133">Transmembrane helix</keyword>
<dbReference type="InterPro" id="IPR007452">
    <property type="entry name" value="TamB_C"/>
</dbReference>
<evidence type="ECO:0000256" key="3">
    <source>
        <dbReference type="ARBA" id="ARBA00022989"/>
    </source>
</evidence>
<dbReference type="RefSeq" id="WP_007575978.1">
    <property type="nucleotide sequence ID" value="NZ_BPTS01000002.1"/>
</dbReference>
<keyword evidence="2 5" id="KW-0812">Transmembrane</keyword>
<dbReference type="PANTHER" id="PTHR36985">
    <property type="entry name" value="TRANSLOCATION AND ASSEMBLY MODULE SUBUNIT TAMB"/>
    <property type="match status" value="1"/>
</dbReference>
<protein>
    <recommendedName>
        <fullName evidence="6">Translocation and assembly module TamB C-terminal domain-containing protein</fullName>
    </recommendedName>
</protein>
<dbReference type="GO" id="GO:0005886">
    <property type="term" value="C:plasma membrane"/>
    <property type="evidence" value="ECO:0007669"/>
    <property type="project" value="InterPro"/>
</dbReference>
<dbReference type="OrthoDB" id="9811276at2"/>
<dbReference type="PANTHER" id="PTHR36985:SF1">
    <property type="entry name" value="TRANSLOCATION AND ASSEMBLY MODULE SUBUNIT TAMB"/>
    <property type="match status" value="1"/>
</dbReference>
<proteinExistence type="predicted"/>
<dbReference type="GO" id="GO:0009306">
    <property type="term" value="P:protein secretion"/>
    <property type="evidence" value="ECO:0007669"/>
    <property type="project" value="InterPro"/>
</dbReference>
<gene>
    <name evidence="7" type="ORF">Premu_2676</name>
</gene>
<organism evidence="7 8">
    <name type="scientific">Hallella multisaccharivorax DSM 17128</name>
    <dbReference type="NCBI Taxonomy" id="688246"/>
    <lineage>
        <taxon>Bacteria</taxon>
        <taxon>Pseudomonadati</taxon>
        <taxon>Bacteroidota</taxon>
        <taxon>Bacteroidia</taxon>
        <taxon>Bacteroidales</taxon>
        <taxon>Prevotellaceae</taxon>
        <taxon>Hallella</taxon>
    </lineage>
</organism>
<dbReference type="eggNOG" id="COG2911">
    <property type="taxonomic scope" value="Bacteria"/>
</dbReference>
<evidence type="ECO:0000256" key="4">
    <source>
        <dbReference type="ARBA" id="ARBA00023136"/>
    </source>
</evidence>
<evidence type="ECO:0000313" key="7">
    <source>
        <dbReference type="EMBL" id="EGN58030.1"/>
    </source>
</evidence>
<comment type="subcellular location">
    <subcellularLocation>
        <location evidence="1">Membrane</location>
        <topology evidence="1">Single-pass membrane protein</topology>
    </subcellularLocation>
</comment>
<feature type="transmembrane region" description="Helical" evidence="5">
    <location>
        <begin position="20"/>
        <end position="40"/>
    </location>
</feature>
<evidence type="ECO:0000256" key="1">
    <source>
        <dbReference type="ARBA" id="ARBA00004167"/>
    </source>
</evidence>
<dbReference type="Pfam" id="PF04357">
    <property type="entry name" value="TamB"/>
    <property type="match status" value="1"/>
</dbReference>
<accession>F8NC59</accession>